<accession>A0A7I8L1R1</accession>
<dbReference type="SUPFAM" id="SSF53098">
    <property type="entry name" value="Ribonuclease H-like"/>
    <property type="match status" value="1"/>
</dbReference>
<organism evidence="1 2">
    <name type="scientific">Spirodela intermedia</name>
    <name type="common">Intermediate duckweed</name>
    <dbReference type="NCBI Taxonomy" id="51605"/>
    <lineage>
        <taxon>Eukaryota</taxon>
        <taxon>Viridiplantae</taxon>
        <taxon>Streptophyta</taxon>
        <taxon>Embryophyta</taxon>
        <taxon>Tracheophyta</taxon>
        <taxon>Spermatophyta</taxon>
        <taxon>Magnoliopsida</taxon>
        <taxon>Liliopsida</taxon>
        <taxon>Araceae</taxon>
        <taxon>Lemnoideae</taxon>
        <taxon>Spirodela</taxon>
    </lineage>
</organism>
<evidence type="ECO:0000313" key="1">
    <source>
        <dbReference type="EMBL" id="CAA7403248.1"/>
    </source>
</evidence>
<reference evidence="1" key="1">
    <citation type="submission" date="2020-02" db="EMBL/GenBank/DDBJ databases">
        <authorList>
            <person name="Scholz U."/>
            <person name="Mascher M."/>
            <person name="Fiebig A."/>
        </authorList>
    </citation>
    <scope>NUCLEOTIDE SEQUENCE</scope>
</reference>
<proteinExistence type="predicted"/>
<protein>
    <submittedName>
        <fullName evidence="1">Uncharacterized protein</fullName>
    </submittedName>
</protein>
<keyword evidence="2" id="KW-1185">Reference proteome</keyword>
<evidence type="ECO:0000313" key="2">
    <source>
        <dbReference type="Proteomes" id="UP000663760"/>
    </source>
</evidence>
<dbReference type="Proteomes" id="UP000663760">
    <property type="component" value="Chromosome 10"/>
</dbReference>
<gene>
    <name evidence="1" type="ORF">SI8410_10013926</name>
</gene>
<dbReference type="EMBL" id="LR746273">
    <property type="protein sequence ID" value="CAA7403248.1"/>
    <property type="molecule type" value="Genomic_DNA"/>
</dbReference>
<dbReference type="InterPro" id="IPR012337">
    <property type="entry name" value="RNaseH-like_sf"/>
</dbReference>
<name>A0A7I8L1R1_SPIIN</name>
<sequence length="160" mass="19298">MNFITCLSRVDKYDTILMMVDKFFKYMTFISTQSEYLMGYNLIHKTILVNCLFTFLGTKLNFFITFHPQINDQMKRVKRVLEDYLIHYVMVQQNNWVNLLDVVQFAHSIQYSRYLSIAYYFAKNHSDLIEEAREILTRAVQRMKKNDDQCQQKIKYVVID</sequence>
<dbReference type="AlphaFoldDB" id="A0A7I8L1R1"/>